<organism evidence="1 2">
    <name type="scientific">Ridgeia piscesae</name>
    <name type="common">Tubeworm</name>
    <dbReference type="NCBI Taxonomy" id="27915"/>
    <lineage>
        <taxon>Eukaryota</taxon>
        <taxon>Metazoa</taxon>
        <taxon>Spiralia</taxon>
        <taxon>Lophotrochozoa</taxon>
        <taxon>Annelida</taxon>
        <taxon>Polychaeta</taxon>
        <taxon>Sedentaria</taxon>
        <taxon>Canalipalpata</taxon>
        <taxon>Sabellida</taxon>
        <taxon>Siboglinidae</taxon>
        <taxon>Ridgeia</taxon>
    </lineage>
</organism>
<evidence type="ECO:0000313" key="1">
    <source>
        <dbReference type="EMBL" id="KAK2190463.1"/>
    </source>
</evidence>
<comment type="caution">
    <text evidence="1">The sequence shown here is derived from an EMBL/GenBank/DDBJ whole genome shotgun (WGS) entry which is preliminary data.</text>
</comment>
<gene>
    <name evidence="1" type="ORF">NP493_81g04040</name>
</gene>
<evidence type="ECO:0000313" key="2">
    <source>
        <dbReference type="Proteomes" id="UP001209878"/>
    </source>
</evidence>
<dbReference type="AlphaFoldDB" id="A0AAD9UI64"/>
<proteinExistence type="predicted"/>
<keyword evidence="2" id="KW-1185">Reference proteome</keyword>
<sequence length="136" mass="15593">MIPRLYVPEWKQDMKNRKLILRMLILVECPTMSMTMRCSLRSVNSSSTTWRTACVSLPRLCCHTAMRCWFLRFLTIHLVTGALSSCVTRRLTRTIPLTGPTAVSELSQSRRIKAARFRRLFHLSVLSDSCLTSVSV</sequence>
<protein>
    <submittedName>
        <fullName evidence="1">Uncharacterized protein</fullName>
    </submittedName>
</protein>
<dbReference type="Proteomes" id="UP001209878">
    <property type="component" value="Unassembled WGS sequence"/>
</dbReference>
<name>A0AAD9UI64_RIDPI</name>
<accession>A0AAD9UI64</accession>
<dbReference type="EMBL" id="JAODUO010000079">
    <property type="protein sequence ID" value="KAK2190463.1"/>
    <property type="molecule type" value="Genomic_DNA"/>
</dbReference>
<reference evidence="1" key="1">
    <citation type="journal article" date="2023" name="Mol. Biol. Evol.">
        <title>Third-Generation Sequencing Reveals the Adaptive Role of the Epigenome in Three Deep-Sea Polychaetes.</title>
        <authorList>
            <person name="Perez M."/>
            <person name="Aroh O."/>
            <person name="Sun Y."/>
            <person name="Lan Y."/>
            <person name="Juniper S.K."/>
            <person name="Young C.R."/>
            <person name="Angers B."/>
            <person name="Qian P.Y."/>
        </authorList>
    </citation>
    <scope>NUCLEOTIDE SEQUENCE</scope>
    <source>
        <strain evidence="1">R07B-5</strain>
    </source>
</reference>